<dbReference type="GeneID" id="64601181"/>
<evidence type="ECO:0000313" key="2">
    <source>
        <dbReference type="EMBL" id="KAG1787883.1"/>
    </source>
</evidence>
<dbReference type="AlphaFoldDB" id="A0A9P7AGL6"/>
<name>A0A9P7AGL6_9AGAM</name>
<reference evidence="2" key="1">
    <citation type="journal article" date="2020" name="New Phytol.">
        <title>Comparative genomics reveals dynamic genome evolution in host specialist ectomycorrhizal fungi.</title>
        <authorList>
            <person name="Lofgren L.A."/>
            <person name="Nguyen N.H."/>
            <person name="Vilgalys R."/>
            <person name="Ruytinx J."/>
            <person name="Liao H.L."/>
            <person name="Branco S."/>
            <person name="Kuo A."/>
            <person name="LaButti K."/>
            <person name="Lipzen A."/>
            <person name="Andreopoulos W."/>
            <person name="Pangilinan J."/>
            <person name="Riley R."/>
            <person name="Hundley H."/>
            <person name="Na H."/>
            <person name="Barry K."/>
            <person name="Grigoriev I.V."/>
            <person name="Stajich J.E."/>
            <person name="Kennedy P.G."/>
        </authorList>
    </citation>
    <scope>NUCLEOTIDE SEQUENCE</scope>
    <source>
        <strain evidence="2">S12</strain>
    </source>
</reference>
<comment type="caution">
    <text evidence="2">The sequence shown here is derived from an EMBL/GenBank/DDBJ whole genome shotgun (WGS) entry which is preliminary data.</text>
</comment>
<gene>
    <name evidence="2" type="ORF">HD556DRAFT_1448389</name>
</gene>
<organism evidence="2 3">
    <name type="scientific">Suillus plorans</name>
    <dbReference type="NCBI Taxonomy" id="116603"/>
    <lineage>
        <taxon>Eukaryota</taxon>
        <taxon>Fungi</taxon>
        <taxon>Dikarya</taxon>
        <taxon>Basidiomycota</taxon>
        <taxon>Agaricomycotina</taxon>
        <taxon>Agaricomycetes</taxon>
        <taxon>Agaricomycetidae</taxon>
        <taxon>Boletales</taxon>
        <taxon>Suillineae</taxon>
        <taxon>Suillaceae</taxon>
        <taxon>Suillus</taxon>
    </lineage>
</organism>
<evidence type="ECO:0000256" key="1">
    <source>
        <dbReference type="SAM" id="MobiDB-lite"/>
    </source>
</evidence>
<dbReference type="EMBL" id="JABBWE010000074">
    <property type="protein sequence ID" value="KAG1787883.1"/>
    <property type="molecule type" value="Genomic_DNA"/>
</dbReference>
<accession>A0A9P7AGL6</accession>
<feature type="region of interest" description="Disordered" evidence="1">
    <location>
        <begin position="1"/>
        <end position="22"/>
    </location>
</feature>
<dbReference type="OrthoDB" id="2658861at2759"/>
<proteinExistence type="predicted"/>
<evidence type="ECO:0000313" key="3">
    <source>
        <dbReference type="Proteomes" id="UP000719766"/>
    </source>
</evidence>
<dbReference type="RefSeq" id="XP_041155189.1">
    <property type="nucleotide sequence ID" value="XM_041307417.1"/>
</dbReference>
<sequence length="150" mass="16956">MSDHNSASDSESNKQPPANEEDVAVLQSYLEQWRSAAASERKNILKAATMEAQTKAPVMSIVLFKACKAFHNHAKVKKLGKPPIKMGQKWTERSVVDTLRKKELLKKIEDKTGAKHRTKEMMNHYTVHLNRLMASLSPEDLEQAKETADE</sequence>
<feature type="compositionally biased region" description="Polar residues" evidence="1">
    <location>
        <begin position="1"/>
        <end position="16"/>
    </location>
</feature>
<keyword evidence="3" id="KW-1185">Reference proteome</keyword>
<protein>
    <submittedName>
        <fullName evidence="2">Uncharacterized protein</fullName>
    </submittedName>
</protein>
<dbReference type="Proteomes" id="UP000719766">
    <property type="component" value="Unassembled WGS sequence"/>
</dbReference>